<feature type="site" description="Transition state stabilizer" evidence="9">
    <location>
        <position position="31"/>
    </location>
</feature>
<comment type="catalytic activity">
    <reaction evidence="8 9">
        <text>N-acetyl-L-glutamate + ATP = N-acetyl-L-glutamyl 5-phosphate + ADP</text>
        <dbReference type="Rhea" id="RHEA:14629"/>
        <dbReference type="ChEBI" id="CHEBI:30616"/>
        <dbReference type="ChEBI" id="CHEBI:44337"/>
        <dbReference type="ChEBI" id="CHEBI:57936"/>
        <dbReference type="ChEBI" id="CHEBI:456216"/>
        <dbReference type="EC" id="2.7.2.8"/>
    </reaction>
</comment>
<dbReference type="PIRSF" id="PIRSF000728">
    <property type="entry name" value="NAGK"/>
    <property type="match status" value="1"/>
</dbReference>
<sequence length="286" mass="31566">MNMKSWQDKAKILIESLPYIQYFRGKIIVIKYGGSAMLDENLKKSLIRDVALLQSIGFKPIIVHGGGKEIDKWLHIAGIEREFQDGLRVTNAATMEIVEMVLNKVSKELVGLLSEFGVHSCGLSGKDGRILQVRAKNKDKLGYVGEVINVDSTLIHSVLTSDFVPVICPIGIGGEHKSYNVNADDAACALAEALKVEKLVFLSDIEGVYEDYHDKDSLITELSIAHAERLIQEGKINGGMIPKIRSCIQAVRNGVSRVHIIDGRIQHCLLLEFFTNRGIGTAILDE</sequence>
<dbReference type="Gene3D" id="3.40.1160.10">
    <property type="entry name" value="Acetylglutamate kinase-like"/>
    <property type="match status" value="1"/>
</dbReference>
<dbReference type="GO" id="GO:0003991">
    <property type="term" value="F:acetylglutamate kinase activity"/>
    <property type="evidence" value="ECO:0007669"/>
    <property type="project" value="UniProtKB-UniRule"/>
</dbReference>
<dbReference type="OrthoDB" id="9803155at2"/>
<feature type="binding site" evidence="9">
    <location>
        <position position="180"/>
    </location>
    <ligand>
        <name>substrate</name>
    </ligand>
</feature>
<comment type="function">
    <text evidence="9">Catalyzes the ATP-dependent phosphorylation of N-acetyl-L-glutamate.</text>
</comment>
<dbReference type="Pfam" id="PF00696">
    <property type="entry name" value="AA_kinase"/>
    <property type="match status" value="1"/>
</dbReference>
<feature type="binding site" evidence="9">
    <location>
        <begin position="66"/>
        <end position="67"/>
    </location>
    <ligand>
        <name>substrate</name>
    </ligand>
</feature>
<dbReference type="GO" id="GO:0005524">
    <property type="term" value="F:ATP binding"/>
    <property type="evidence" value="ECO:0007669"/>
    <property type="project" value="UniProtKB-UniRule"/>
</dbReference>
<keyword evidence="4 9" id="KW-0808">Transferase</keyword>
<dbReference type="FunFam" id="3.40.1160.10:FF:000004">
    <property type="entry name" value="Acetylglutamate kinase"/>
    <property type="match status" value="1"/>
</dbReference>
<keyword evidence="12" id="KW-1185">Reference proteome</keyword>
<evidence type="ECO:0000313" key="12">
    <source>
        <dbReference type="Proteomes" id="UP000256379"/>
    </source>
</evidence>
<proteinExistence type="inferred from homology"/>
<evidence type="ECO:0000313" key="11">
    <source>
        <dbReference type="EMBL" id="RDU62400.1"/>
    </source>
</evidence>
<keyword evidence="7 9" id="KW-0067">ATP-binding</keyword>
<dbReference type="EMBL" id="NXLQ01000032">
    <property type="protein sequence ID" value="RDU62400.1"/>
    <property type="molecule type" value="Genomic_DNA"/>
</dbReference>
<dbReference type="InterPro" id="IPR001057">
    <property type="entry name" value="Glu/AcGlu_kinase"/>
</dbReference>
<dbReference type="UniPathway" id="UPA00068">
    <property type="reaction ID" value="UER00107"/>
</dbReference>
<comment type="pathway">
    <text evidence="1 9">Amino-acid biosynthesis; L-arginine biosynthesis; N(2)-acetyl-L-ornithine from L-glutamate: step 2/4.</text>
</comment>
<reference evidence="11 12" key="1">
    <citation type="submission" date="2018-04" db="EMBL/GenBank/DDBJ databases">
        <title>Novel Campyloabacter and Helicobacter Species and Strains.</title>
        <authorList>
            <person name="Mannion A.J."/>
            <person name="Shen Z."/>
            <person name="Fox J.G."/>
        </authorList>
    </citation>
    <scope>NUCLEOTIDE SEQUENCE [LARGE SCALE GENOMIC DNA]</scope>
    <source>
        <strain evidence="11 12">MIT 17-337</strain>
    </source>
</reference>
<evidence type="ECO:0000256" key="8">
    <source>
        <dbReference type="ARBA" id="ARBA00048141"/>
    </source>
</evidence>
<feature type="domain" description="Aspartate/glutamate/uridylate kinase" evidence="10">
    <location>
        <begin position="26"/>
        <end position="262"/>
    </location>
</feature>
<dbReference type="InterPro" id="IPR036393">
    <property type="entry name" value="AceGlu_kinase-like_sf"/>
</dbReference>
<dbReference type="HAMAP" id="MF_00082">
    <property type="entry name" value="ArgB"/>
    <property type="match status" value="1"/>
</dbReference>
<evidence type="ECO:0000256" key="1">
    <source>
        <dbReference type="ARBA" id="ARBA00004828"/>
    </source>
</evidence>
<comment type="subcellular location">
    <subcellularLocation>
        <location evidence="9">Cytoplasm</location>
    </subcellularLocation>
</comment>
<accession>A0A3D8IB88</accession>
<evidence type="ECO:0000256" key="9">
    <source>
        <dbReference type="HAMAP-Rule" id="MF_00082"/>
    </source>
</evidence>
<dbReference type="SUPFAM" id="SSF53633">
    <property type="entry name" value="Carbamate kinase-like"/>
    <property type="match status" value="1"/>
</dbReference>
<protein>
    <recommendedName>
        <fullName evidence="9">Acetylglutamate kinase</fullName>
        <ecNumber evidence="9">2.7.2.8</ecNumber>
    </recommendedName>
    <alternativeName>
        <fullName evidence="9">N-acetyl-L-glutamate 5-phosphotransferase</fullName>
    </alternativeName>
    <alternativeName>
        <fullName evidence="9">NAG kinase</fullName>
        <shortName evidence="9">NAGK</shortName>
    </alternativeName>
</protein>
<feature type="binding site" evidence="9">
    <location>
        <position position="88"/>
    </location>
    <ligand>
        <name>substrate</name>
    </ligand>
</feature>
<evidence type="ECO:0000259" key="10">
    <source>
        <dbReference type="Pfam" id="PF00696"/>
    </source>
</evidence>
<dbReference type="PRINTS" id="PR00474">
    <property type="entry name" value="GLU5KINASE"/>
</dbReference>
<dbReference type="GO" id="GO:0042450">
    <property type="term" value="P:L-arginine biosynthetic process via ornithine"/>
    <property type="evidence" value="ECO:0007669"/>
    <property type="project" value="UniProtKB-UniRule"/>
</dbReference>
<dbReference type="Proteomes" id="UP000256379">
    <property type="component" value="Unassembled WGS sequence"/>
</dbReference>
<dbReference type="InterPro" id="IPR001048">
    <property type="entry name" value="Asp/Glu/Uridylate_kinase"/>
</dbReference>
<dbReference type="InterPro" id="IPR037528">
    <property type="entry name" value="ArgB"/>
</dbReference>
<comment type="caution">
    <text evidence="11">The sequence shown here is derived from an EMBL/GenBank/DDBJ whole genome shotgun (WGS) entry which is preliminary data.</text>
</comment>
<organism evidence="11 12">
    <name type="scientific">Helicobacter didelphidarum</name>
    <dbReference type="NCBI Taxonomy" id="2040648"/>
    <lineage>
        <taxon>Bacteria</taxon>
        <taxon>Pseudomonadati</taxon>
        <taxon>Campylobacterota</taxon>
        <taxon>Epsilonproteobacteria</taxon>
        <taxon>Campylobacterales</taxon>
        <taxon>Helicobacteraceae</taxon>
        <taxon>Helicobacter</taxon>
    </lineage>
</organism>
<dbReference type="GO" id="GO:0005737">
    <property type="term" value="C:cytoplasm"/>
    <property type="evidence" value="ECO:0007669"/>
    <property type="project" value="UniProtKB-SubCell"/>
</dbReference>
<evidence type="ECO:0000256" key="4">
    <source>
        <dbReference type="ARBA" id="ARBA00022679"/>
    </source>
</evidence>
<evidence type="ECO:0000256" key="2">
    <source>
        <dbReference type="ARBA" id="ARBA00022571"/>
    </source>
</evidence>
<name>A0A3D8IB88_9HELI</name>
<feature type="site" description="Transition state stabilizer" evidence="9">
    <location>
        <position position="243"/>
    </location>
</feature>
<evidence type="ECO:0000256" key="7">
    <source>
        <dbReference type="ARBA" id="ARBA00022840"/>
    </source>
</evidence>
<dbReference type="EC" id="2.7.2.8" evidence="9"/>
<evidence type="ECO:0000256" key="5">
    <source>
        <dbReference type="ARBA" id="ARBA00022741"/>
    </source>
</evidence>
<keyword evidence="6 9" id="KW-0418">Kinase</keyword>
<dbReference type="CDD" id="cd04250">
    <property type="entry name" value="AAK_NAGK-C"/>
    <property type="match status" value="1"/>
</dbReference>
<dbReference type="PANTHER" id="PTHR23342">
    <property type="entry name" value="N-ACETYLGLUTAMATE SYNTHASE"/>
    <property type="match status" value="1"/>
</dbReference>
<evidence type="ECO:0000256" key="6">
    <source>
        <dbReference type="ARBA" id="ARBA00022777"/>
    </source>
</evidence>
<comment type="similarity">
    <text evidence="9">Belongs to the acetylglutamate kinase family. ArgB subfamily.</text>
</comment>
<evidence type="ECO:0000256" key="3">
    <source>
        <dbReference type="ARBA" id="ARBA00022605"/>
    </source>
</evidence>
<keyword evidence="2 9" id="KW-0055">Arginine biosynthesis</keyword>
<dbReference type="AlphaFoldDB" id="A0A3D8IB88"/>
<keyword evidence="5 9" id="KW-0547">Nucleotide-binding</keyword>
<keyword evidence="3 9" id="KW-0028">Amino-acid biosynthesis</keyword>
<dbReference type="InterPro" id="IPR004662">
    <property type="entry name" value="AcgluKinase_fam"/>
</dbReference>
<gene>
    <name evidence="9 11" type="primary">argB</name>
    <name evidence="11" type="ORF">CQA53_09345</name>
</gene>
<keyword evidence="9" id="KW-0963">Cytoplasm</keyword>
<dbReference type="InterPro" id="IPR041727">
    <property type="entry name" value="NAGK-C"/>
</dbReference>
<dbReference type="NCBIfam" id="TIGR00761">
    <property type="entry name" value="argB"/>
    <property type="match status" value="1"/>
</dbReference>
<dbReference type="PANTHER" id="PTHR23342:SF0">
    <property type="entry name" value="N-ACETYLGLUTAMATE SYNTHASE, MITOCHONDRIAL"/>
    <property type="match status" value="1"/>
</dbReference>